<dbReference type="InterPro" id="IPR018244">
    <property type="entry name" value="Allrgn_V5/Tpx1_CS"/>
</dbReference>
<dbReference type="AlphaFoldDB" id="A0A1I8F1S8"/>
<keyword evidence="6" id="KW-0539">Nucleus</keyword>
<dbReference type="InterPro" id="IPR035940">
    <property type="entry name" value="CAP_sf"/>
</dbReference>
<dbReference type="WBParaSite" id="maker-unitig_10655-snap-gene-0.2-mRNA-1">
    <property type="protein sequence ID" value="maker-unitig_10655-snap-gene-0.2-mRNA-1"/>
    <property type="gene ID" value="maker-unitig_10655-snap-gene-0.2"/>
</dbReference>
<dbReference type="SUPFAM" id="SSF51197">
    <property type="entry name" value="Clavaminate synthase-like"/>
    <property type="match status" value="1"/>
</dbReference>
<dbReference type="GO" id="GO:0005576">
    <property type="term" value="C:extracellular region"/>
    <property type="evidence" value="ECO:0007669"/>
    <property type="project" value="InterPro"/>
</dbReference>
<dbReference type="SMART" id="SM00558">
    <property type="entry name" value="JmjC"/>
    <property type="match status" value="1"/>
</dbReference>
<evidence type="ECO:0000256" key="3">
    <source>
        <dbReference type="ARBA" id="ARBA00022723"/>
    </source>
</evidence>
<dbReference type="GO" id="GO:0005634">
    <property type="term" value="C:nucleus"/>
    <property type="evidence" value="ECO:0007669"/>
    <property type="project" value="UniProtKB-SubCell"/>
</dbReference>
<keyword evidence="3" id="KW-0479">Metal-binding</keyword>
<accession>A0A1I8F1S8</accession>
<evidence type="ECO:0000313" key="8">
    <source>
        <dbReference type="Proteomes" id="UP000095280"/>
    </source>
</evidence>
<evidence type="ECO:0000256" key="4">
    <source>
        <dbReference type="ARBA" id="ARBA00023002"/>
    </source>
</evidence>
<comment type="subcellular location">
    <subcellularLocation>
        <location evidence="2">Nucleus</location>
    </subcellularLocation>
</comment>
<name>A0A1I8F1S8_9PLAT</name>
<dbReference type="GO" id="GO:0051864">
    <property type="term" value="F:histone H3K36 demethylase activity"/>
    <property type="evidence" value="ECO:0007669"/>
    <property type="project" value="TreeGrafter"/>
</dbReference>
<dbReference type="SMART" id="SM00198">
    <property type="entry name" value="SCP"/>
    <property type="match status" value="1"/>
</dbReference>
<evidence type="ECO:0000313" key="9">
    <source>
        <dbReference type="WBParaSite" id="maker-unitig_10655-snap-gene-0.2-mRNA-1"/>
    </source>
</evidence>
<evidence type="ECO:0000256" key="1">
    <source>
        <dbReference type="ARBA" id="ARBA00001954"/>
    </source>
</evidence>
<evidence type="ECO:0000256" key="6">
    <source>
        <dbReference type="ARBA" id="ARBA00023242"/>
    </source>
</evidence>
<dbReference type="InterPro" id="IPR041667">
    <property type="entry name" value="Cupin_8"/>
</dbReference>
<proteinExistence type="predicted"/>
<dbReference type="PANTHER" id="PTHR12461:SF106">
    <property type="entry name" value="BIFUNCTIONAL PEPTIDASE AND ARGINYL-HYDROXYLASE JMJD5"/>
    <property type="match status" value="1"/>
</dbReference>
<evidence type="ECO:0000259" key="7">
    <source>
        <dbReference type="PROSITE" id="PS51184"/>
    </source>
</evidence>
<dbReference type="Gene3D" id="3.40.33.10">
    <property type="entry name" value="CAP"/>
    <property type="match status" value="1"/>
</dbReference>
<keyword evidence="4" id="KW-0560">Oxidoreductase</keyword>
<protein>
    <submittedName>
        <fullName evidence="9">JmjC domain-containing protein</fullName>
    </submittedName>
</protein>
<dbReference type="InterPro" id="IPR001283">
    <property type="entry name" value="CRISP-related"/>
</dbReference>
<feature type="domain" description="JmjC" evidence="7">
    <location>
        <begin position="269"/>
        <end position="426"/>
    </location>
</feature>
<evidence type="ECO:0000256" key="5">
    <source>
        <dbReference type="ARBA" id="ARBA00023004"/>
    </source>
</evidence>
<dbReference type="Pfam" id="PF00188">
    <property type="entry name" value="CAP"/>
    <property type="match status" value="1"/>
</dbReference>
<evidence type="ECO:0000256" key="2">
    <source>
        <dbReference type="ARBA" id="ARBA00004123"/>
    </source>
</evidence>
<dbReference type="InterPro" id="IPR014044">
    <property type="entry name" value="CAP_dom"/>
</dbReference>
<dbReference type="Gene3D" id="2.60.120.650">
    <property type="entry name" value="Cupin"/>
    <property type="match status" value="1"/>
</dbReference>
<dbReference type="Proteomes" id="UP000095280">
    <property type="component" value="Unplaced"/>
</dbReference>
<dbReference type="PANTHER" id="PTHR12461">
    <property type="entry name" value="HYPOXIA-INDUCIBLE FACTOR 1 ALPHA INHIBITOR-RELATED"/>
    <property type="match status" value="1"/>
</dbReference>
<dbReference type="SUPFAM" id="SSF55797">
    <property type="entry name" value="PR-1-like"/>
    <property type="match status" value="1"/>
</dbReference>
<dbReference type="GO" id="GO:0046872">
    <property type="term" value="F:metal ion binding"/>
    <property type="evidence" value="ECO:0007669"/>
    <property type="project" value="UniProtKB-KW"/>
</dbReference>
<organism evidence="8 9">
    <name type="scientific">Macrostomum lignano</name>
    <dbReference type="NCBI Taxonomy" id="282301"/>
    <lineage>
        <taxon>Eukaryota</taxon>
        <taxon>Metazoa</taxon>
        <taxon>Spiralia</taxon>
        <taxon>Lophotrochozoa</taxon>
        <taxon>Platyhelminthes</taxon>
        <taxon>Rhabditophora</taxon>
        <taxon>Macrostomorpha</taxon>
        <taxon>Macrostomida</taxon>
        <taxon>Macrostomidae</taxon>
        <taxon>Macrostomum</taxon>
    </lineage>
</organism>
<dbReference type="PROSITE" id="PS51184">
    <property type="entry name" value="JMJC"/>
    <property type="match status" value="1"/>
</dbReference>
<sequence length="637" mass="70096">PDELLADFLSGCVDFPPADADVAPLVLYEFGRLMDRFASTELRPDEAENLAADCRSMQELAWHRLHTGHWKDVPVFWRRLYARLAFIVVWLGQQQRQAADSQVGDERLHELLAVCDRGLLLGHPLAQLAGLADRLHARLPAVPACPPCRCCPLAEATRDWPAASAGPARGRTVVRLTRPSLEEFGRLKEPVIVCGVMDHWPAMQRWDWRYLLDRWGHRTVPIEIGSRYTDDDWGQQLMPLSEFFSRFVAPRCAAAADSGPKACERLPCGYLAQHGLLDQLPDLASDTDVPDYCCLGDGEPDVNCWFGPPHTVSPCHQDPKPNLLCQVRGFKAVRLYPAEQSDRLYPVGGGHLLAGTSRIDVERPDLAEFSLFDGADELLALLGPGEALFIPAGWWHHVRSLSCSLSRSNRNLSAALIWALVATSTMASGELVTLTAEQKQAILDAHNVLRARTAMGLVGNQPKAANMPALEWDDRLMDSANNWVKQCVAGHDSGSDRALTGYSWVGQNWAGGYSGNFSYYVDLWFARSCSAVCGHYTQVVWAKTTLVGCGVSRCSNYPYTIVCNYATGGNYNGEYPYVSGDDASQCNGEYRGLCMRKDQCNSGDCTCSISSCLNGGVLDSANCKCTCPDGFYGNKCE</sequence>
<comment type="cofactor">
    <cofactor evidence="1">
        <name>Fe(2+)</name>
        <dbReference type="ChEBI" id="CHEBI:29033"/>
    </cofactor>
</comment>
<dbReference type="CDD" id="cd05380">
    <property type="entry name" value="CAP_euk"/>
    <property type="match status" value="1"/>
</dbReference>
<dbReference type="InterPro" id="IPR003347">
    <property type="entry name" value="JmjC_dom"/>
</dbReference>
<reference evidence="9" key="1">
    <citation type="submission" date="2016-11" db="UniProtKB">
        <authorList>
            <consortium name="WormBaseParasite"/>
        </authorList>
    </citation>
    <scope>IDENTIFICATION</scope>
</reference>
<dbReference type="Pfam" id="PF13621">
    <property type="entry name" value="Cupin_8"/>
    <property type="match status" value="1"/>
</dbReference>
<dbReference type="PRINTS" id="PR00837">
    <property type="entry name" value="V5TPXLIKE"/>
</dbReference>
<dbReference type="PROSITE" id="PS01009">
    <property type="entry name" value="CRISP_1"/>
    <property type="match status" value="1"/>
</dbReference>
<keyword evidence="8" id="KW-1185">Reference proteome</keyword>
<keyword evidence="5" id="KW-0408">Iron</keyword>